<feature type="region of interest" description="Disordered" evidence="1">
    <location>
        <begin position="80"/>
        <end position="104"/>
    </location>
</feature>
<evidence type="ECO:0000313" key="4">
    <source>
        <dbReference type="Proteomes" id="UP000008803"/>
    </source>
</evidence>
<dbReference type="BioCyc" id="ESIR657319:G136K-998-MONOMER"/>
<name>D4JTD8_9FIRM</name>
<evidence type="ECO:0000313" key="3">
    <source>
        <dbReference type="EMBL" id="CBK96357.1"/>
    </source>
</evidence>
<dbReference type="AlphaFoldDB" id="D4JTD8"/>
<gene>
    <name evidence="3" type="ORF">EUS_11800</name>
</gene>
<reference evidence="3 4" key="2">
    <citation type="submission" date="2010-03" db="EMBL/GenBank/DDBJ databases">
        <authorList>
            <person name="Pajon A."/>
        </authorList>
    </citation>
    <scope>NUCLEOTIDE SEQUENCE [LARGE SCALE GENOMIC DNA]</scope>
    <source>
        <strain evidence="3 4">70/3</strain>
    </source>
</reference>
<feature type="transmembrane region" description="Helical" evidence="2">
    <location>
        <begin position="19"/>
        <end position="42"/>
    </location>
</feature>
<dbReference type="KEGG" id="esu:EUS_11800"/>
<protein>
    <submittedName>
        <fullName evidence="3">Uncharacterized protein</fullName>
    </submittedName>
</protein>
<keyword evidence="2" id="KW-0472">Membrane</keyword>
<keyword evidence="2" id="KW-0812">Transmembrane</keyword>
<evidence type="ECO:0000256" key="1">
    <source>
        <dbReference type="SAM" id="MobiDB-lite"/>
    </source>
</evidence>
<reference evidence="3 4" key="1">
    <citation type="submission" date="2010-03" db="EMBL/GenBank/DDBJ databases">
        <title>The genome sequence of Eubacterium siraeum 70/3.</title>
        <authorList>
            <consortium name="metaHIT consortium -- http://www.metahit.eu/"/>
            <person name="Pajon A."/>
            <person name="Turner K."/>
            <person name="Parkhill J."/>
            <person name="Duncan S."/>
            <person name="Flint H."/>
        </authorList>
    </citation>
    <scope>NUCLEOTIDE SEQUENCE [LARGE SCALE GENOMIC DNA]</scope>
    <source>
        <strain evidence="3 4">70/3</strain>
    </source>
</reference>
<dbReference type="EMBL" id="FP929044">
    <property type="protein sequence ID" value="CBK96357.1"/>
    <property type="molecule type" value="Genomic_DNA"/>
</dbReference>
<dbReference type="HOGENOM" id="CLU_2245918_0_0_9"/>
<organism evidence="3 4">
    <name type="scientific">[Eubacterium] siraeum 70/3</name>
    <dbReference type="NCBI Taxonomy" id="657319"/>
    <lineage>
        <taxon>Bacteria</taxon>
        <taxon>Bacillati</taxon>
        <taxon>Bacillota</taxon>
        <taxon>Clostridia</taxon>
        <taxon>Eubacteriales</taxon>
        <taxon>Oscillospiraceae</taxon>
        <taxon>Oscillospiraceae incertae sedis</taxon>
    </lineage>
</organism>
<evidence type="ECO:0000256" key="2">
    <source>
        <dbReference type="SAM" id="Phobius"/>
    </source>
</evidence>
<sequence length="104" mass="11951">MDITEINELIRTLDTFINIAKYIGIGAIIVIILVIFDIFAIAGDTRKLTKQVELQNKQMELLNKQIDYLLQLEERKQGINQNPSQNVRQNTPQNFDGSGFDTRQ</sequence>
<accession>D4JTD8</accession>
<dbReference type="Proteomes" id="UP000008803">
    <property type="component" value="Chromosome"/>
</dbReference>
<feature type="compositionally biased region" description="Polar residues" evidence="1">
    <location>
        <begin position="80"/>
        <end position="96"/>
    </location>
</feature>
<proteinExistence type="predicted"/>
<keyword evidence="2" id="KW-1133">Transmembrane helix</keyword>